<dbReference type="Proteomes" id="UP000233551">
    <property type="component" value="Unassembled WGS sequence"/>
</dbReference>
<protein>
    <submittedName>
        <fullName evidence="2">Uncharacterized protein</fullName>
    </submittedName>
</protein>
<evidence type="ECO:0000256" key="1">
    <source>
        <dbReference type="SAM" id="MobiDB-lite"/>
    </source>
</evidence>
<feature type="region of interest" description="Disordered" evidence="1">
    <location>
        <begin position="101"/>
        <end position="136"/>
    </location>
</feature>
<comment type="caution">
    <text evidence="2">The sequence shown here is derived from an EMBL/GenBank/DDBJ whole genome shotgun (WGS) entry which is preliminary data.</text>
</comment>
<feature type="compositionally biased region" description="Basic and acidic residues" evidence="1">
    <location>
        <begin position="31"/>
        <end position="40"/>
    </location>
</feature>
<organism evidence="2 3">
    <name type="scientific">Punica granatum</name>
    <name type="common">Pomegranate</name>
    <dbReference type="NCBI Taxonomy" id="22663"/>
    <lineage>
        <taxon>Eukaryota</taxon>
        <taxon>Viridiplantae</taxon>
        <taxon>Streptophyta</taxon>
        <taxon>Embryophyta</taxon>
        <taxon>Tracheophyta</taxon>
        <taxon>Spermatophyta</taxon>
        <taxon>Magnoliopsida</taxon>
        <taxon>eudicotyledons</taxon>
        <taxon>Gunneridae</taxon>
        <taxon>Pentapetalae</taxon>
        <taxon>rosids</taxon>
        <taxon>malvids</taxon>
        <taxon>Myrtales</taxon>
        <taxon>Lythraceae</taxon>
        <taxon>Punica</taxon>
    </lineage>
</organism>
<evidence type="ECO:0000313" key="3">
    <source>
        <dbReference type="Proteomes" id="UP000233551"/>
    </source>
</evidence>
<keyword evidence="3" id="KW-1185">Reference proteome</keyword>
<sequence length="136" mass="15030">MGGILSLRMLVRRPETRSCHKRGKNGLVNERGSEGYDLKRAQQNRANRRREGVKPSGGNGRPLPSGYTTLPNGEEEGTAAVTARRAHSTYPTGLATMVRSRCSLRGPPPKPSDLSHLSEEDQHTEKVGLKSSRRKW</sequence>
<gene>
    <name evidence="2" type="ORF">CRG98_010445</name>
</gene>
<feature type="region of interest" description="Disordered" evidence="1">
    <location>
        <begin position="19"/>
        <end position="86"/>
    </location>
</feature>
<name>A0A2I0KKY7_PUNGR</name>
<dbReference type="AlphaFoldDB" id="A0A2I0KKY7"/>
<proteinExistence type="predicted"/>
<accession>A0A2I0KKY7</accession>
<reference evidence="2 3" key="1">
    <citation type="submission" date="2017-11" db="EMBL/GenBank/DDBJ databases">
        <title>De-novo sequencing of pomegranate (Punica granatum L.) genome.</title>
        <authorList>
            <person name="Akparov Z."/>
            <person name="Amiraslanov A."/>
            <person name="Hajiyeva S."/>
            <person name="Abbasov M."/>
            <person name="Kaur K."/>
            <person name="Hamwieh A."/>
            <person name="Solovyev V."/>
            <person name="Salamov A."/>
            <person name="Braich B."/>
            <person name="Kosarev P."/>
            <person name="Mahmoud A."/>
            <person name="Hajiyev E."/>
            <person name="Babayeva S."/>
            <person name="Izzatullayeva V."/>
            <person name="Mammadov A."/>
            <person name="Mammadov A."/>
            <person name="Sharifova S."/>
            <person name="Ojaghi J."/>
            <person name="Eynullazada K."/>
            <person name="Bayramov B."/>
            <person name="Abdulazimova A."/>
            <person name="Shahmuradov I."/>
        </authorList>
    </citation>
    <scope>NUCLEOTIDE SEQUENCE [LARGE SCALE GENOMIC DNA]</scope>
    <source>
        <strain evidence="3">cv. AG2017</strain>
        <tissue evidence="2">Leaf</tissue>
    </source>
</reference>
<feature type="compositionally biased region" description="Basic and acidic residues" evidence="1">
    <location>
        <begin position="116"/>
        <end position="128"/>
    </location>
</feature>
<dbReference type="EMBL" id="PGOL01000520">
    <property type="protein sequence ID" value="PKI69178.1"/>
    <property type="molecule type" value="Genomic_DNA"/>
</dbReference>
<evidence type="ECO:0000313" key="2">
    <source>
        <dbReference type="EMBL" id="PKI69178.1"/>
    </source>
</evidence>